<keyword evidence="4" id="KW-1185">Reference proteome</keyword>
<dbReference type="AlphaFoldDB" id="A0A8H7ZVT6"/>
<feature type="compositionally biased region" description="Basic residues" evidence="2">
    <location>
        <begin position="171"/>
        <end position="180"/>
    </location>
</feature>
<feature type="region of interest" description="Disordered" evidence="2">
    <location>
        <begin position="155"/>
        <end position="253"/>
    </location>
</feature>
<evidence type="ECO:0000313" key="4">
    <source>
        <dbReference type="Proteomes" id="UP000673691"/>
    </source>
</evidence>
<dbReference type="Proteomes" id="UP000673691">
    <property type="component" value="Unassembled WGS sequence"/>
</dbReference>
<feature type="compositionally biased region" description="Basic residues" evidence="2">
    <location>
        <begin position="187"/>
        <end position="196"/>
    </location>
</feature>
<feature type="coiled-coil region" evidence="1">
    <location>
        <begin position="59"/>
        <end position="86"/>
    </location>
</feature>
<sequence length="253" mass="29139">KKQEKKFSKNGGNGGNGDNGGGVRLLLLEHRGVVIFELCMTGEGFDLRSEDLFAAGRGVELLQAKLRIAELEKEELELELKVSDDDDGVNNLFTGNLQKTNTTVVKKLVLSDSESEDEGDLTVGDALPEPLAFVLPDGPLNTVLSEELQERLVTRRKKKIRTSQKKEIRTSQKRFARRKKKEDSHVAKKKKIRKSQKKEDSHVAQKRKFARRKKKRRFAHHKRKKIRTSHKKEDSHVAKKRRVTRRKKRRFAR</sequence>
<evidence type="ECO:0000313" key="3">
    <source>
        <dbReference type="EMBL" id="KAG5460421.1"/>
    </source>
</evidence>
<feature type="non-terminal residue" evidence="3">
    <location>
        <position position="1"/>
    </location>
</feature>
<comment type="caution">
    <text evidence="3">The sequence shown here is derived from an EMBL/GenBank/DDBJ whole genome shotgun (WGS) entry which is preliminary data.</text>
</comment>
<feature type="compositionally biased region" description="Basic residues" evidence="2">
    <location>
        <begin position="238"/>
        <end position="253"/>
    </location>
</feature>
<evidence type="ECO:0000256" key="1">
    <source>
        <dbReference type="SAM" id="Coils"/>
    </source>
</evidence>
<feature type="compositionally biased region" description="Gly residues" evidence="2">
    <location>
        <begin position="11"/>
        <end position="20"/>
    </location>
</feature>
<feature type="compositionally biased region" description="Basic residues" evidence="2">
    <location>
        <begin position="204"/>
        <end position="230"/>
    </location>
</feature>
<proteinExistence type="predicted"/>
<reference evidence="3 4" key="1">
    <citation type="journal article" name="Sci. Rep.">
        <title>Genome-scale phylogenetic analyses confirm Olpidium as the closest living zoosporic fungus to the non-flagellated, terrestrial fungi.</title>
        <authorList>
            <person name="Chang Y."/>
            <person name="Rochon D."/>
            <person name="Sekimoto S."/>
            <person name="Wang Y."/>
            <person name="Chovatia M."/>
            <person name="Sandor L."/>
            <person name="Salamov A."/>
            <person name="Grigoriev I.V."/>
            <person name="Stajich J.E."/>
            <person name="Spatafora J.W."/>
        </authorList>
    </citation>
    <scope>NUCLEOTIDE SEQUENCE [LARGE SCALE GENOMIC DNA]</scope>
    <source>
        <strain evidence="3">S191</strain>
    </source>
</reference>
<dbReference type="EMBL" id="JAEFCI010005251">
    <property type="protein sequence ID" value="KAG5460421.1"/>
    <property type="molecule type" value="Genomic_DNA"/>
</dbReference>
<organism evidence="3 4">
    <name type="scientific">Olpidium bornovanus</name>
    <dbReference type="NCBI Taxonomy" id="278681"/>
    <lineage>
        <taxon>Eukaryota</taxon>
        <taxon>Fungi</taxon>
        <taxon>Fungi incertae sedis</taxon>
        <taxon>Olpidiomycota</taxon>
        <taxon>Olpidiomycotina</taxon>
        <taxon>Olpidiomycetes</taxon>
        <taxon>Olpidiales</taxon>
        <taxon>Olpidiaceae</taxon>
        <taxon>Olpidium</taxon>
    </lineage>
</organism>
<evidence type="ECO:0000256" key="2">
    <source>
        <dbReference type="SAM" id="MobiDB-lite"/>
    </source>
</evidence>
<keyword evidence="1" id="KW-0175">Coiled coil</keyword>
<accession>A0A8H7ZVT6</accession>
<feature type="region of interest" description="Disordered" evidence="2">
    <location>
        <begin position="1"/>
        <end position="20"/>
    </location>
</feature>
<name>A0A8H7ZVT6_9FUNG</name>
<protein>
    <submittedName>
        <fullName evidence="3">Uncharacterized protein</fullName>
    </submittedName>
</protein>
<gene>
    <name evidence="3" type="ORF">BJ554DRAFT_7532</name>
</gene>